<dbReference type="PRINTS" id="PR00032">
    <property type="entry name" value="HTHARAC"/>
</dbReference>
<dbReference type="EMBL" id="WNDP01000029">
    <property type="protein sequence ID" value="KAF1026048.1"/>
    <property type="molecule type" value="Genomic_DNA"/>
</dbReference>
<gene>
    <name evidence="5" type="ORF">GAK29_01547</name>
</gene>
<feature type="domain" description="HTH araC/xylS-type" evidence="4">
    <location>
        <begin position="207"/>
        <end position="308"/>
    </location>
</feature>
<evidence type="ECO:0000256" key="2">
    <source>
        <dbReference type="ARBA" id="ARBA00023125"/>
    </source>
</evidence>
<comment type="caution">
    <text evidence="5">The sequence shown here is derived from an EMBL/GenBank/DDBJ whole genome shotgun (WGS) entry which is preliminary data.</text>
</comment>
<dbReference type="PANTHER" id="PTHR47894">
    <property type="entry name" value="HTH-TYPE TRANSCRIPTIONAL REGULATOR GADX"/>
    <property type="match status" value="1"/>
</dbReference>
<dbReference type="InterPro" id="IPR009057">
    <property type="entry name" value="Homeodomain-like_sf"/>
</dbReference>
<evidence type="ECO:0000313" key="6">
    <source>
        <dbReference type="Proteomes" id="UP000490535"/>
    </source>
</evidence>
<dbReference type="GO" id="GO:0003700">
    <property type="term" value="F:DNA-binding transcription factor activity"/>
    <property type="evidence" value="ECO:0007669"/>
    <property type="project" value="InterPro"/>
</dbReference>
<reference evidence="6" key="1">
    <citation type="journal article" date="2020" name="MBio">
        <title>Horizontal gene transfer to a defensive symbiont with a reduced genome amongst a multipartite beetle microbiome.</title>
        <authorList>
            <person name="Waterworth S.C."/>
            <person name="Florez L.V."/>
            <person name="Rees E.R."/>
            <person name="Hertweck C."/>
            <person name="Kaltenpoth M."/>
            <person name="Kwan J.C."/>
        </authorList>
    </citation>
    <scope>NUCLEOTIDE SEQUENCE [LARGE SCALE GENOMIC DNA]</scope>
</reference>
<dbReference type="InterPro" id="IPR020449">
    <property type="entry name" value="Tscrpt_reg_AraC-type_HTH"/>
</dbReference>
<dbReference type="Proteomes" id="UP000490535">
    <property type="component" value="Unassembled WGS sequence"/>
</dbReference>
<proteinExistence type="predicted"/>
<dbReference type="AlphaFoldDB" id="A0A833PDC1"/>
<organism evidence="5 6">
    <name type="scientific">Acinetobacter bereziniae</name>
    <name type="common">Acinetobacter genomosp. 10</name>
    <dbReference type="NCBI Taxonomy" id="106648"/>
    <lineage>
        <taxon>Bacteria</taxon>
        <taxon>Pseudomonadati</taxon>
        <taxon>Pseudomonadota</taxon>
        <taxon>Gammaproteobacteria</taxon>
        <taxon>Moraxellales</taxon>
        <taxon>Moraxellaceae</taxon>
        <taxon>Acinetobacter</taxon>
    </lineage>
</organism>
<dbReference type="GO" id="GO:0005829">
    <property type="term" value="C:cytosol"/>
    <property type="evidence" value="ECO:0007669"/>
    <property type="project" value="TreeGrafter"/>
</dbReference>
<dbReference type="SUPFAM" id="SSF46689">
    <property type="entry name" value="Homeodomain-like"/>
    <property type="match status" value="1"/>
</dbReference>
<keyword evidence="2" id="KW-0238">DNA-binding</keyword>
<evidence type="ECO:0000256" key="1">
    <source>
        <dbReference type="ARBA" id="ARBA00023015"/>
    </source>
</evidence>
<evidence type="ECO:0000256" key="3">
    <source>
        <dbReference type="ARBA" id="ARBA00023163"/>
    </source>
</evidence>
<dbReference type="PANTHER" id="PTHR47894:SF1">
    <property type="entry name" value="HTH-TYPE TRANSCRIPTIONAL REGULATOR VQSM"/>
    <property type="match status" value="1"/>
</dbReference>
<dbReference type="PROSITE" id="PS01124">
    <property type="entry name" value="HTH_ARAC_FAMILY_2"/>
    <property type="match status" value="1"/>
</dbReference>
<keyword evidence="1" id="KW-0805">Transcription regulation</keyword>
<accession>A0A833PDC1</accession>
<protein>
    <submittedName>
        <fullName evidence="5">Putative HTH-type transcriptional regulator</fullName>
    </submittedName>
</protein>
<dbReference type="Pfam" id="PF12833">
    <property type="entry name" value="HTH_18"/>
    <property type="match status" value="1"/>
</dbReference>
<keyword evidence="3" id="KW-0804">Transcription</keyword>
<evidence type="ECO:0000313" key="5">
    <source>
        <dbReference type="EMBL" id="KAF1026048.1"/>
    </source>
</evidence>
<dbReference type="GO" id="GO:0000976">
    <property type="term" value="F:transcription cis-regulatory region binding"/>
    <property type="evidence" value="ECO:0007669"/>
    <property type="project" value="TreeGrafter"/>
</dbReference>
<dbReference type="SMART" id="SM00342">
    <property type="entry name" value="HTH_ARAC"/>
    <property type="match status" value="1"/>
</dbReference>
<dbReference type="Gene3D" id="1.10.10.60">
    <property type="entry name" value="Homeodomain-like"/>
    <property type="match status" value="1"/>
</dbReference>
<sequence length="310" mass="36423">MLIPSILFDTYIDYAQEKNIDISKVFYSEHIQNSPVDITLYIRLIELIKTQLPQNDVGFDIGWRFTPQLFEPIGPAILSAKNLELGLNTLLKYWNVFCIGLKMHMERNKSTVDLNLQTNFPLEEEYENIILKSVVICFYKLLIQMYPFEKKDIIIQFKDKLILDNPHDMVIQYESPNWKISFPIKLLSEKSFCANVLSFNRAITQCEAISNLYVNNDDLDNFLKQTLNEMAHKESISTKTIYRQLKRHGQSFQKLQQSMKYTKSLKLLNDKTLSIEQIATILGYQDPSNFTRAFKRWAHVSPSKYRKQHM</sequence>
<name>A0A833PDC1_ACIBZ</name>
<evidence type="ECO:0000259" key="4">
    <source>
        <dbReference type="PROSITE" id="PS01124"/>
    </source>
</evidence>
<dbReference type="InterPro" id="IPR018060">
    <property type="entry name" value="HTH_AraC"/>
</dbReference>